<evidence type="ECO:0000256" key="1">
    <source>
        <dbReference type="ARBA" id="ARBA00001933"/>
    </source>
</evidence>
<dbReference type="UniPathway" id="UPA00334">
    <property type="reaction ID" value="UER00726"/>
</dbReference>
<evidence type="ECO:0000256" key="5">
    <source>
        <dbReference type="ARBA" id="ARBA00022679"/>
    </source>
</evidence>
<evidence type="ECO:0000256" key="2">
    <source>
        <dbReference type="ARBA" id="ARBA00007441"/>
    </source>
</evidence>
<dbReference type="InterPro" id="IPR015421">
    <property type="entry name" value="PyrdxlP-dep_Trfase_major"/>
</dbReference>
<evidence type="ECO:0000313" key="12">
    <source>
        <dbReference type="EMBL" id="KAF0291662.1"/>
    </source>
</evidence>
<name>A0A6A4VM23_AMPAM</name>
<evidence type="ECO:0000256" key="8">
    <source>
        <dbReference type="ARBA" id="ARBA00023239"/>
    </source>
</evidence>
<dbReference type="GO" id="GO:0097053">
    <property type="term" value="P:L-kynurenine catabolic process"/>
    <property type="evidence" value="ECO:0007669"/>
    <property type="project" value="UniProtKB-UniPathway"/>
</dbReference>
<evidence type="ECO:0000256" key="10">
    <source>
        <dbReference type="ARBA" id="ARBA00049325"/>
    </source>
</evidence>
<keyword evidence="8" id="KW-0456">Lyase</keyword>
<feature type="domain" description="Aminotransferase class I/classII large" evidence="11">
    <location>
        <begin position="83"/>
        <end position="470"/>
    </location>
</feature>
<dbReference type="GO" id="GO:0047804">
    <property type="term" value="F:cysteine-S-conjugate beta-lyase activity"/>
    <property type="evidence" value="ECO:0007669"/>
    <property type="project" value="UniProtKB-EC"/>
</dbReference>
<dbReference type="SUPFAM" id="SSF53383">
    <property type="entry name" value="PLP-dependent transferases"/>
    <property type="match status" value="1"/>
</dbReference>
<dbReference type="InterPro" id="IPR051326">
    <property type="entry name" value="Kynurenine-oxoglutarate_AT"/>
</dbReference>
<comment type="catalytic activity">
    <reaction evidence="10">
        <text>an S-substituted L-cysteine + H2O = a thiol + pyruvate + NH4(+)</text>
        <dbReference type="Rhea" id="RHEA:18121"/>
        <dbReference type="ChEBI" id="CHEBI:15361"/>
        <dbReference type="ChEBI" id="CHEBI:15377"/>
        <dbReference type="ChEBI" id="CHEBI:28938"/>
        <dbReference type="ChEBI" id="CHEBI:29256"/>
        <dbReference type="ChEBI" id="CHEBI:58717"/>
        <dbReference type="EC" id="4.4.1.13"/>
    </reaction>
    <physiologicalReaction direction="left-to-right" evidence="10">
        <dbReference type="Rhea" id="RHEA:18122"/>
    </physiologicalReaction>
</comment>
<comment type="cofactor">
    <cofactor evidence="1">
        <name>pyridoxal 5'-phosphate</name>
        <dbReference type="ChEBI" id="CHEBI:597326"/>
    </cofactor>
</comment>
<dbReference type="FunFam" id="3.90.1150.10:FF:000275">
    <property type="entry name" value="kynurenine--oxoglutarate transaminase 1"/>
    <property type="match status" value="1"/>
</dbReference>
<dbReference type="Pfam" id="PF00155">
    <property type="entry name" value="Aminotran_1_2"/>
    <property type="match status" value="1"/>
</dbReference>
<evidence type="ECO:0000259" key="11">
    <source>
        <dbReference type="Pfam" id="PF00155"/>
    </source>
</evidence>
<evidence type="ECO:0000256" key="9">
    <source>
        <dbReference type="ARBA" id="ARBA00024016"/>
    </source>
</evidence>
<dbReference type="GO" id="GO:0030170">
    <property type="term" value="F:pyridoxal phosphate binding"/>
    <property type="evidence" value="ECO:0007669"/>
    <property type="project" value="InterPro"/>
</dbReference>
<keyword evidence="13" id="KW-1185">Reference proteome</keyword>
<dbReference type="InterPro" id="IPR015422">
    <property type="entry name" value="PyrdxlP-dep_Trfase_small"/>
</dbReference>
<keyword evidence="7" id="KW-0007">Acetylation</keyword>
<gene>
    <name evidence="12" type="primary">kyat3_0</name>
    <name evidence="12" type="ORF">FJT64_010241</name>
</gene>
<evidence type="ECO:0000256" key="3">
    <source>
        <dbReference type="ARBA" id="ARBA00011738"/>
    </source>
</evidence>
<keyword evidence="4" id="KW-0032">Aminotransferase</keyword>
<dbReference type="PANTHER" id="PTHR43807:SF20">
    <property type="entry name" value="FI04487P"/>
    <property type="match status" value="1"/>
</dbReference>
<evidence type="ECO:0000256" key="6">
    <source>
        <dbReference type="ARBA" id="ARBA00022898"/>
    </source>
</evidence>
<dbReference type="InterPro" id="IPR015424">
    <property type="entry name" value="PyrdxlP-dep_Trfase"/>
</dbReference>
<accession>A0A6A4VM23</accession>
<comment type="subunit">
    <text evidence="3">Homodimer.</text>
</comment>
<dbReference type="GO" id="GO:0005739">
    <property type="term" value="C:mitochondrion"/>
    <property type="evidence" value="ECO:0007669"/>
    <property type="project" value="TreeGrafter"/>
</dbReference>
<sequence length="482" mass="54117">MKDFRIIQAMLAPLARRAATDLTSLTRFVTAASRRPSHSVRRAVATTASAAMADDKFSLPERYKGTEKNIWVEFIQLALEHKPLNLGQGFPDYGCPKHVTEGLAEVMHDPNLLLNQYTRGYGHPRLVNALAKLYSGLLDRTIDPFTEVLVSQGAYGCLYNAILGHVKPGDEVIIIEPFFDCYQPMVKIAGGTPVFVPLRPRQDAAARADGALSSADWVLDPAELRAAFGPRTKMIILNTPNNPLGKVFTRPELELIAELCQSHNALCLSDEVYEWMVFKPAEHIRIAGLPGMWDRTITVGSAGKTFSVTGWKLGWAYGPAKLMHNLQVVHQNTLYTCSTPLQEALARSFEHEMSLMGSPECYFTSLANDELRPKRDYMAQFLTDCGMKPVIPEGGYFMVADWTSLDKSKIDLSPYTPGKPDDHRFVYWLVHHHKLQGIPPSSFYSAEHKKLAEHYIRFCFIKDDKNLEKAESILKELKKSME</sequence>
<dbReference type="AlphaFoldDB" id="A0A6A4VM23"/>
<comment type="similarity">
    <text evidence="2">Belongs to the class-I pyridoxal-phosphate-dependent aminotransferase family.</text>
</comment>
<reference evidence="12 13" key="1">
    <citation type="submission" date="2019-07" db="EMBL/GenBank/DDBJ databases">
        <title>Draft genome assembly of a fouling barnacle, Amphibalanus amphitrite (Darwin, 1854): The first reference genome for Thecostraca.</title>
        <authorList>
            <person name="Kim W."/>
        </authorList>
    </citation>
    <scope>NUCLEOTIDE SEQUENCE [LARGE SCALE GENOMIC DNA]</scope>
    <source>
        <strain evidence="12">SNU_AA5</strain>
        <tissue evidence="12">Soma without cirri and trophi</tissue>
    </source>
</reference>
<dbReference type="InterPro" id="IPR004839">
    <property type="entry name" value="Aminotransferase_I/II_large"/>
</dbReference>
<dbReference type="FunFam" id="3.90.1150.10:FF:000021">
    <property type="entry name" value="Kynurenine--oxoglutarate transaminase 3"/>
    <property type="match status" value="1"/>
</dbReference>
<dbReference type="GO" id="GO:0016212">
    <property type="term" value="F:kynurenine-oxoglutarate transaminase activity"/>
    <property type="evidence" value="ECO:0007669"/>
    <property type="project" value="TreeGrafter"/>
</dbReference>
<dbReference type="Gene3D" id="3.40.640.10">
    <property type="entry name" value="Type I PLP-dependent aspartate aminotransferase-like (Major domain)"/>
    <property type="match status" value="1"/>
</dbReference>
<dbReference type="PANTHER" id="PTHR43807">
    <property type="entry name" value="FI04487P"/>
    <property type="match status" value="1"/>
</dbReference>
<dbReference type="EMBL" id="VIIS01001862">
    <property type="protein sequence ID" value="KAF0291662.1"/>
    <property type="molecule type" value="Genomic_DNA"/>
</dbReference>
<dbReference type="CDD" id="cd00609">
    <property type="entry name" value="AAT_like"/>
    <property type="match status" value="1"/>
</dbReference>
<protein>
    <submittedName>
        <fullName evidence="12">Kynurenine--oxoglutarate transaminase 3</fullName>
    </submittedName>
</protein>
<proteinExistence type="inferred from homology"/>
<keyword evidence="5" id="KW-0808">Transferase</keyword>
<evidence type="ECO:0000256" key="4">
    <source>
        <dbReference type="ARBA" id="ARBA00022576"/>
    </source>
</evidence>
<dbReference type="FunFam" id="3.40.640.10:FF:000024">
    <property type="entry name" value="Kynurenine--oxoglutarate transaminase 3"/>
    <property type="match status" value="1"/>
</dbReference>
<dbReference type="Gene3D" id="3.90.1150.10">
    <property type="entry name" value="Aspartate Aminotransferase, domain 1"/>
    <property type="match status" value="1"/>
</dbReference>
<evidence type="ECO:0000256" key="7">
    <source>
        <dbReference type="ARBA" id="ARBA00022990"/>
    </source>
</evidence>
<dbReference type="Proteomes" id="UP000440578">
    <property type="component" value="Unassembled WGS sequence"/>
</dbReference>
<comment type="caution">
    <text evidence="12">The sequence shown here is derived from an EMBL/GenBank/DDBJ whole genome shotgun (WGS) entry which is preliminary data.</text>
</comment>
<evidence type="ECO:0000313" key="13">
    <source>
        <dbReference type="Proteomes" id="UP000440578"/>
    </source>
</evidence>
<organism evidence="12 13">
    <name type="scientific">Amphibalanus amphitrite</name>
    <name type="common">Striped barnacle</name>
    <name type="synonym">Balanus amphitrite</name>
    <dbReference type="NCBI Taxonomy" id="1232801"/>
    <lineage>
        <taxon>Eukaryota</taxon>
        <taxon>Metazoa</taxon>
        <taxon>Ecdysozoa</taxon>
        <taxon>Arthropoda</taxon>
        <taxon>Crustacea</taxon>
        <taxon>Multicrustacea</taxon>
        <taxon>Cirripedia</taxon>
        <taxon>Thoracica</taxon>
        <taxon>Thoracicalcarea</taxon>
        <taxon>Balanomorpha</taxon>
        <taxon>Balanoidea</taxon>
        <taxon>Balanidae</taxon>
        <taxon>Amphibalaninae</taxon>
        <taxon>Amphibalanus</taxon>
    </lineage>
</organism>
<dbReference type="OrthoDB" id="2414662at2759"/>
<comment type="pathway">
    <text evidence="9">Amino-acid degradation; L-kynurenine degradation; kynurenate from L-kynurenine: step 1/2.</text>
</comment>
<keyword evidence="6" id="KW-0663">Pyridoxal phosphate</keyword>